<protein>
    <submittedName>
        <fullName evidence="1">Bacteriophage P2-related tail formation protein</fullName>
    </submittedName>
</protein>
<dbReference type="NCBIfam" id="TIGR01634">
    <property type="entry name" value="tail_P2_I"/>
    <property type="match status" value="1"/>
</dbReference>
<accession>A0A0C5VFB1</accession>
<dbReference type="Pfam" id="PF09684">
    <property type="entry name" value="Tail_P2_I"/>
    <property type="match status" value="1"/>
</dbReference>
<gene>
    <name evidence="1" type="ORF">YC6258_01179</name>
</gene>
<dbReference type="RefSeq" id="WP_052830073.1">
    <property type="nucleotide sequence ID" value="NZ_CP007142.1"/>
</dbReference>
<evidence type="ECO:0000313" key="1">
    <source>
        <dbReference type="EMBL" id="AJQ93227.1"/>
    </source>
</evidence>
<evidence type="ECO:0000313" key="2">
    <source>
        <dbReference type="Proteomes" id="UP000032266"/>
    </source>
</evidence>
<name>A0A0C5VFB1_9GAMM</name>
<dbReference type="OrthoDB" id="90759at2"/>
<dbReference type="EMBL" id="CP007142">
    <property type="protein sequence ID" value="AJQ93227.1"/>
    <property type="molecule type" value="Genomic_DNA"/>
</dbReference>
<dbReference type="InterPro" id="IPR006521">
    <property type="entry name" value="Tail_protein_I"/>
</dbReference>
<dbReference type="Proteomes" id="UP000032266">
    <property type="component" value="Chromosome"/>
</dbReference>
<sequence>MVTKLLNPGINALQFINEQIPGSGSSRALSGRVYVDFSAHRDDLVSYEIHWGNATDQKLIRNSLIAACRLKKNDVDGIVRYCPTAPLMYRFSNTEIPSGATCLLVFARDDNDQEYLYAKRDLIIQEHLLPPSASSLERNLAAVAARLSRLPVNIHTLWNGATCPDELLPWLGWAVSTDVWVDNPNDPQEEARRRRDLIRDSAFVHKHKGTRGAVQQALNSFTDANVTLTEWWQQSPPGAPYTFHLDLLINNNMLGLGSAVFDRKLREVIDAVKPVRSHYTFTFSTVQTSTLQMAAATQAVSFMRFNMSATLPPQPTTIDTNVLEQ</sequence>
<organism evidence="1 2">
    <name type="scientific">Gynuella sunshinyii YC6258</name>
    <dbReference type="NCBI Taxonomy" id="1445510"/>
    <lineage>
        <taxon>Bacteria</taxon>
        <taxon>Pseudomonadati</taxon>
        <taxon>Pseudomonadota</taxon>
        <taxon>Gammaproteobacteria</taxon>
        <taxon>Oceanospirillales</taxon>
        <taxon>Saccharospirillaceae</taxon>
        <taxon>Gynuella</taxon>
    </lineage>
</organism>
<dbReference type="KEGG" id="gsn:YC6258_01179"/>
<dbReference type="STRING" id="1445510.YC6258_01179"/>
<dbReference type="HOGENOM" id="CLU_854604_0_0_6"/>
<reference evidence="1 2" key="1">
    <citation type="submission" date="2014-01" db="EMBL/GenBank/DDBJ databases">
        <title>Full genme sequencing of cellulolytic bacterium Gynuella sunshinyii YC6258T gen. nov., sp. nov.</title>
        <authorList>
            <person name="Khan H."/>
            <person name="Chung E.J."/>
            <person name="Chung Y.R."/>
        </authorList>
    </citation>
    <scope>NUCLEOTIDE SEQUENCE [LARGE SCALE GENOMIC DNA]</scope>
    <source>
        <strain evidence="1 2">YC6258</strain>
    </source>
</reference>
<dbReference type="AlphaFoldDB" id="A0A0C5VFB1"/>
<proteinExistence type="predicted"/>
<keyword evidence="2" id="KW-1185">Reference proteome</keyword>